<feature type="domain" description="HSF-type DNA-binding" evidence="8">
    <location>
        <begin position="10"/>
        <end position="113"/>
    </location>
</feature>
<reference evidence="9 10" key="1">
    <citation type="submission" date="2015-09" db="EMBL/GenBank/DDBJ databases">
        <title>Trachymyrmex zeteki WGS genome.</title>
        <authorList>
            <person name="Nygaard S."/>
            <person name="Hu H."/>
            <person name="Boomsma J."/>
            <person name="Zhang G."/>
        </authorList>
    </citation>
    <scope>NUCLEOTIDE SEQUENCE [LARGE SCALE GENOMIC DNA]</scope>
    <source>
        <strain evidence="9">Tzet28-1</strain>
        <tissue evidence="9">Whole body</tissue>
    </source>
</reference>
<evidence type="ECO:0000256" key="3">
    <source>
        <dbReference type="ARBA" id="ARBA00023015"/>
    </source>
</evidence>
<evidence type="ECO:0000313" key="9">
    <source>
        <dbReference type="EMBL" id="KYQ49735.1"/>
    </source>
</evidence>
<dbReference type="GO" id="GO:0043565">
    <property type="term" value="F:sequence-specific DNA binding"/>
    <property type="evidence" value="ECO:0007669"/>
    <property type="project" value="InterPro"/>
</dbReference>
<comment type="similarity">
    <text evidence="2 7">Belongs to the HSF family.</text>
</comment>
<keyword evidence="5" id="KW-0804">Transcription</keyword>
<keyword evidence="3" id="KW-0805">Transcription regulation</keyword>
<dbReference type="Proteomes" id="UP000075809">
    <property type="component" value="Unassembled WGS sequence"/>
</dbReference>
<evidence type="ECO:0000256" key="6">
    <source>
        <dbReference type="ARBA" id="ARBA00023242"/>
    </source>
</evidence>
<keyword evidence="10" id="KW-1185">Reference proteome</keyword>
<dbReference type="FunFam" id="1.10.10.10:FF:000027">
    <property type="entry name" value="Heat shock transcription factor 1"/>
    <property type="match status" value="1"/>
</dbReference>
<dbReference type="GO" id="GO:0003700">
    <property type="term" value="F:DNA-binding transcription factor activity"/>
    <property type="evidence" value="ECO:0007669"/>
    <property type="project" value="InterPro"/>
</dbReference>
<dbReference type="InterPro" id="IPR036388">
    <property type="entry name" value="WH-like_DNA-bd_sf"/>
</dbReference>
<organism evidence="9 10">
    <name type="scientific">Mycetomoellerius zeteki</name>
    <dbReference type="NCBI Taxonomy" id="64791"/>
    <lineage>
        <taxon>Eukaryota</taxon>
        <taxon>Metazoa</taxon>
        <taxon>Ecdysozoa</taxon>
        <taxon>Arthropoda</taxon>
        <taxon>Hexapoda</taxon>
        <taxon>Insecta</taxon>
        <taxon>Pterygota</taxon>
        <taxon>Neoptera</taxon>
        <taxon>Endopterygota</taxon>
        <taxon>Hymenoptera</taxon>
        <taxon>Apocrita</taxon>
        <taxon>Aculeata</taxon>
        <taxon>Formicoidea</taxon>
        <taxon>Formicidae</taxon>
        <taxon>Myrmicinae</taxon>
        <taxon>Mycetomoellerius</taxon>
    </lineage>
</organism>
<keyword evidence="6" id="KW-0539">Nucleus</keyword>
<dbReference type="EMBL" id="KQ982868">
    <property type="protein sequence ID" value="KYQ49735.1"/>
    <property type="molecule type" value="Genomic_DNA"/>
</dbReference>
<protein>
    <submittedName>
        <fullName evidence="9">Heat shock factor protein</fullName>
    </submittedName>
</protein>
<name>A0A151WPX2_9HYME</name>
<dbReference type="Pfam" id="PF00447">
    <property type="entry name" value="HSF_DNA-bind"/>
    <property type="match status" value="1"/>
</dbReference>
<dbReference type="SMART" id="SM00415">
    <property type="entry name" value="HSF"/>
    <property type="match status" value="1"/>
</dbReference>
<evidence type="ECO:0000313" key="10">
    <source>
        <dbReference type="Proteomes" id="UP000075809"/>
    </source>
</evidence>
<evidence type="ECO:0000259" key="8">
    <source>
        <dbReference type="SMART" id="SM00415"/>
    </source>
</evidence>
<dbReference type="Gene3D" id="1.10.10.10">
    <property type="entry name" value="Winged helix-like DNA-binding domain superfamily/Winged helix DNA-binding domain"/>
    <property type="match status" value="1"/>
</dbReference>
<dbReference type="InterPro" id="IPR000232">
    <property type="entry name" value="HSF_DNA-bd"/>
</dbReference>
<evidence type="ECO:0000256" key="2">
    <source>
        <dbReference type="ARBA" id="ARBA00006403"/>
    </source>
</evidence>
<evidence type="ECO:0000256" key="7">
    <source>
        <dbReference type="RuleBase" id="RU004020"/>
    </source>
</evidence>
<evidence type="ECO:0000256" key="4">
    <source>
        <dbReference type="ARBA" id="ARBA00023125"/>
    </source>
</evidence>
<gene>
    <name evidence="9" type="ORF">ALC60_11180</name>
</gene>
<evidence type="ECO:0000256" key="5">
    <source>
        <dbReference type="ARBA" id="ARBA00023163"/>
    </source>
</evidence>
<dbReference type="GO" id="GO:0005634">
    <property type="term" value="C:nucleus"/>
    <property type="evidence" value="ECO:0007669"/>
    <property type="project" value="UniProtKB-SubCell"/>
</dbReference>
<dbReference type="PANTHER" id="PTHR10015:SF427">
    <property type="entry name" value="HEAT SHOCK FACTOR PROTEIN"/>
    <property type="match status" value="1"/>
</dbReference>
<accession>A0A151WPX2</accession>
<dbReference type="SUPFAM" id="SSF46785">
    <property type="entry name" value="Winged helix' DNA-binding domain"/>
    <property type="match status" value="1"/>
</dbReference>
<evidence type="ECO:0000256" key="1">
    <source>
        <dbReference type="ARBA" id="ARBA00004123"/>
    </source>
</evidence>
<dbReference type="AlphaFoldDB" id="A0A151WPX2"/>
<comment type="subcellular location">
    <subcellularLocation>
        <location evidence="1">Nucleus</location>
    </subcellularLocation>
</comment>
<dbReference type="STRING" id="64791.A0A151WPX2"/>
<proteinExistence type="inferred from homology"/>
<dbReference type="PANTHER" id="PTHR10015">
    <property type="entry name" value="HEAT SHOCK TRANSCRIPTION FACTOR"/>
    <property type="match status" value="1"/>
</dbReference>
<keyword evidence="9" id="KW-0346">Stress response</keyword>
<sequence>MRTTSDLGASVPAFLAKLWKMVEDPETDYLISWSPNGKSFFIKNQSQFTSELLPYYYKHGNMASFIRQLNMYGFHKKVSVELGGLKCDKDEIEFAHQYFCKGYPHLVDNIKRKVTSNKNQDLLHSSLKPEVVNMIFTELREMKERQNSMNDTVMKMKRENSTLWTELAMLTQKHLHQKELIDRLIQFLVSLVQPPRSGISVKRRRPLMINDSSRLHKQFKLSKSQESPTGPIIHEVDTEPNVDSDYIVIDMLKNENSTVQSPQEHTEILTDEENSRNVYTFEDIIQNLKIETKRKRVCKDKKKRKNSMPVKIVIPALGNGNKSTRKKLHMLEILTDEDEHVSLLKHDSIDADNDVDSVDLEDTMEVLDNNPSIEKLENLITPEVLINSEMFHNSNIQNNIENEEDSNSNPNMNNRFNQMDSERIILVTNNNEQYNENKIVQSQKEDNSYDRASASSLKDLLVSRVNSSGMTEANYRLEPTEELNNHVETTQNNLDTFREILLSENCNLDANTFLDVFNTDDPFGLSSNSELNPYCGKEENNSVYGSTGVEFMTYNPPLELNDDMFMGNNSNLSDLQMNGYTHSMNYENSKKLLDDLIANNTDS</sequence>
<dbReference type="InterPro" id="IPR036390">
    <property type="entry name" value="WH_DNA-bd_sf"/>
</dbReference>
<dbReference type="PRINTS" id="PR00056">
    <property type="entry name" value="HSFDOMAIN"/>
</dbReference>
<keyword evidence="4" id="KW-0238">DNA-binding</keyword>